<dbReference type="Proteomes" id="UP000220639">
    <property type="component" value="Unassembled WGS sequence"/>
</dbReference>
<dbReference type="EMBL" id="FZTC01000034">
    <property type="protein sequence ID" value="SNU37604.1"/>
    <property type="molecule type" value="Genomic_DNA"/>
</dbReference>
<evidence type="ECO:0000313" key="2">
    <source>
        <dbReference type="Proteomes" id="UP000220639"/>
    </source>
</evidence>
<accession>A0A285B9F1</accession>
<proteinExistence type="predicted"/>
<protein>
    <submittedName>
        <fullName evidence="1">Uncharacterized protein</fullName>
    </submittedName>
</protein>
<sequence>MFSGVYRISIIDLNHIFLLFFSQKMNGVGQVTKKSHFCIKNFPSELTTVDLPVLTYFFNKK</sequence>
<evidence type="ECO:0000313" key="1">
    <source>
        <dbReference type="EMBL" id="SNU37604.1"/>
    </source>
</evidence>
<name>A0A285B9F1_9ENTR</name>
<reference evidence="2" key="1">
    <citation type="submission" date="2017-08" db="EMBL/GenBank/DDBJ databases">
        <authorList>
            <person name="Brisse S."/>
        </authorList>
    </citation>
    <scope>NUCLEOTIDE SEQUENCE [LARGE SCALE GENOMIC DNA]</scope>
    <source>
        <strain evidence="2">06D021</strain>
    </source>
</reference>
<organism evidence="1 2">
    <name type="scientific">Klebsiella grimontii</name>
    <dbReference type="NCBI Taxonomy" id="2058152"/>
    <lineage>
        <taxon>Bacteria</taxon>
        <taxon>Pseudomonadati</taxon>
        <taxon>Pseudomonadota</taxon>
        <taxon>Gammaproteobacteria</taxon>
        <taxon>Enterobacterales</taxon>
        <taxon>Enterobacteriaceae</taxon>
        <taxon>Klebsiella/Raoultella group</taxon>
        <taxon>Klebsiella</taxon>
    </lineage>
</organism>
<gene>
    <name evidence="1" type="ORF">KOSB73_40150</name>
</gene>
<dbReference type="AlphaFoldDB" id="A0A285B9F1"/>